<evidence type="ECO:0000313" key="3">
    <source>
        <dbReference type="Proteomes" id="UP000053989"/>
    </source>
</evidence>
<dbReference type="EMBL" id="KN822188">
    <property type="protein sequence ID" value="KIM53181.1"/>
    <property type="molecule type" value="Genomic_DNA"/>
</dbReference>
<protein>
    <recommendedName>
        <fullName evidence="4">PGG domain-containing protein</fullName>
    </recommendedName>
</protein>
<organism evidence="2 3">
    <name type="scientific">Scleroderma citrinum Foug A</name>
    <dbReference type="NCBI Taxonomy" id="1036808"/>
    <lineage>
        <taxon>Eukaryota</taxon>
        <taxon>Fungi</taxon>
        <taxon>Dikarya</taxon>
        <taxon>Basidiomycota</taxon>
        <taxon>Agaricomycotina</taxon>
        <taxon>Agaricomycetes</taxon>
        <taxon>Agaricomycetidae</taxon>
        <taxon>Boletales</taxon>
        <taxon>Sclerodermatineae</taxon>
        <taxon>Sclerodermataceae</taxon>
        <taxon>Scleroderma</taxon>
    </lineage>
</organism>
<keyword evidence="3" id="KW-1185">Reference proteome</keyword>
<name>A0A0C3DAR3_9AGAM</name>
<feature type="transmembrane region" description="Helical" evidence="1">
    <location>
        <begin position="120"/>
        <end position="148"/>
    </location>
</feature>
<evidence type="ECO:0008006" key="4">
    <source>
        <dbReference type="Google" id="ProtNLM"/>
    </source>
</evidence>
<evidence type="ECO:0000313" key="2">
    <source>
        <dbReference type="EMBL" id="KIM53181.1"/>
    </source>
</evidence>
<feature type="transmembrane region" description="Helical" evidence="1">
    <location>
        <begin position="53"/>
        <end position="70"/>
    </location>
</feature>
<sequence length="206" mass="23140">MWTNSSSLLNMVAFMDHPGFIRRSLAHTQIKNIGYSTDVKRWRKFSQTYTEDIQHVGLLATVLLAANMSFLAIQSIDSGPGGLSYLPQKFSYLSLLAALASIVMGLAVRSPRLFTNHGPFYSQAIILILGFPFELFLYSILFFLLAVLVHCAKHKAMVQVVCAGILAMLMLCCLVIYWLITEPCNDVDSLDHRFTKVTRERKAGHH</sequence>
<feature type="transmembrane region" description="Helical" evidence="1">
    <location>
        <begin position="90"/>
        <end position="108"/>
    </location>
</feature>
<dbReference type="Proteomes" id="UP000053989">
    <property type="component" value="Unassembled WGS sequence"/>
</dbReference>
<keyword evidence="1" id="KW-0472">Membrane</keyword>
<keyword evidence="1" id="KW-1133">Transmembrane helix</keyword>
<reference evidence="2 3" key="1">
    <citation type="submission" date="2014-04" db="EMBL/GenBank/DDBJ databases">
        <authorList>
            <consortium name="DOE Joint Genome Institute"/>
            <person name="Kuo A."/>
            <person name="Kohler A."/>
            <person name="Nagy L.G."/>
            <person name="Floudas D."/>
            <person name="Copeland A."/>
            <person name="Barry K.W."/>
            <person name="Cichocki N."/>
            <person name="Veneault-Fourrey C."/>
            <person name="LaButti K."/>
            <person name="Lindquist E.A."/>
            <person name="Lipzen A."/>
            <person name="Lundell T."/>
            <person name="Morin E."/>
            <person name="Murat C."/>
            <person name="Sun H."/>
            <person name="Tunlid A."/>
            <person name="Henrissat B."/>
            <person name="Grigoriev I.V."/>
            <person name="Hibbett D.S."/>
            <person name="Martin F."/>
            <person name="Nordberg H.P."/>
            <person name="Cantor M.N."/>
            <person name="Hua S.X."/>
        </authorList>
    </citation>
    <scope>NUCLEOTIDE SEQUENCE [LARGE SCALE GENOMIC DNA]</scope>
    <source>
        <strain evidence="2 3">Foug A</strain>
    </source>
</reference>
<gene>
    <name evidence="2" type="ORF">SCLCIDRAFT_458566</name>
</gene>
<accession>A0A0C3DAR3</accession>
<dbReference type="STRING" id="1036808.A0A0C3DAR3"/>
<dbReference type="OrthoDB" id="2674865at2759"/>
<dbReference type="HOGENOM" id="CLU_078589_0_0_1"/>
<reference evidence="3" key="2">
    <citation type="submission" date="2015-01" db="EMBL/GenBank/DDBJ databases">
        <title>Evolutionary Origins and Diversification of the Mycorrhizal Mutualists.</title>
        <authorList>
            <consortium name="DOE Joint Genome Institute"/>
            <consortium name="Mycorrhizal Genomics Consortium"/>
            <person name="Kohler A."/>
            <person name="Kuo A."/>
            <person name="Nagy L.G."/>
            <person name="Floudas D."/>
            <person name="Copeland A."/>
            <person name="Barry K.W."/>
            <person name="Cichocki N."/>
            <person name="Veneault-Fourrey C."/>
            <person name="LaButti K."/>
            <person name="Lindquist E.A."/>
            <person name="Lipzen A."/>
            <person name="Lundell T."/>
            <person name="Morin E."/>
            <person name="Murat C."/>
            <person name="Riley R."/>
            <person name="Ohm R."/>
            <person name="Sun H."/>
            <person name="Tunlid A."/>
            <person name="Henrissat B."/>
            <person name="Grigoriev I.V."/>
            <person name="Hibbett D.S."/>
            <person name="Martin F."/>
        </authorList>
    </citation>
    <scope>NUCLEOTIDE SEQUENCE [LARGE SCALE GENOMIC DNA]</scope>
    <source>
        <strain evidence="3">Foug A</strain>
    </source>
</reference>
<keyword evidence="1" id="KW-0812">Transmembrane</keyword>
<evidence type="ECO:0000256" key="1">
    <source>
        <dbReference type="SAM" id="Phobius"/>
    </source>
</evidence>
<proteinExistence type="predicted"/>
<dbReference type="AlphaFoldDB" id="A0A0C3DAR3"/>
<dbReference type="InParanoid" id="A0A0C3DAR3"/>
<feature type="transmembrane region" description="Helical" evidence="1">
    <location>
        <begin position="160"/>
        <end position="180"/>
    </location>
</feature>